<evidence type="ECO:0000256" key="6">
    <source>
        <dbReference type="HAMAP-Rule" id="MF_00031"/>
    </source>
</evidence>
<dbReference type="InterPro" id="IPR011114">
    <property type="entry name" value="RuvA_C"/>
</dbReference>
<dbReference type="GO" id="GO:0000400">
    <property type="term" value="F:four-way junction DNA binding"/>
    <property type="evidence" value="ECO:0007669"/>
    <property type="project" value="UniProtKB-UniRule"/>
</dbReference>
<sequence>MIAYMTGTVAAVADSRLILEVNQIGYQIYITSRDAASLPGKGETAKIYTYLNVKEDAVQLFGFQSEDELEIFKLLIGVNGIGPKAALGILSVLEAGELRLAVLAGDAKTIARAPGVGNKTAQKLILELKDKFDLQDAFEKQFQNAVDRKQNSSQGAAAEAVEALTALGYSASDALRAVKKAGITEDMDTEMILKLALKQMAFL</sequence>
<dbReference type="InterPro" id="IPR003583">
    <property type="entry name" value="Hlx-hairpin-Hlx_DNA-bd_motif"/>
</dbReference>
<reference evidence="8" key="2">
    <citation type="journal article" date="2021" name="PeerJ">
        <title>Extensive microbial diversity within the chicken gut microbiome revealed by metagenomics and culture.</title>
        <authorList>
            <person name="Gilroy R."/>
            <person name="Ravi A."/>
            <person name="Getino M."/>
            <person name="Pursley I."/>
            <person name="Horton D.L."/>
            <person name="Alikhan N.F."/>
            <person name="Baker D."/>
            <person name="Gharbi K."/>
            <person name="Hall N."/>
            <person name="Watson M."/>
            <person name="Adriaenssens E.M."/>
            <person name="Foster-Nyarko E."/>
            <person name="Jarju S."/>
            <person name="Secka A."/>
            <person name="Antonio M."/>
            <person name="Oren A."/>
            <person name="Chaudhuri R.R."/>
            <person name="La Ragione R."/>
            <person name="Hildebrand F."/>
            <person name="Pallen M.J."/>
        </authorList>
    </citation>
    <scope>NUCLEOTIDE SEQUENCE</scope>
    <source>
        <strain evidence="8">ChiSjej4B22-8148</strain>
    </source>
</reference>
<dbReference type="SUPFAM" id="SSF46929">
    <property type="entry name" value="DNA helicase RuvA subunit, C-terminal domain"/>
    <property type="match status" value="1"/>
</dbReference>
<accession>A0A9D1ADJ3</accession>
<dbReference type="InterPro" id="IPR013849">
    <property type="entry name" value="DNA_helicase_Holl-junc_RuvA_I"/>
</dbReference>
<comment type="subcellular location">
    <subcellularLocation>
        <location evidence="6">Cytoplasm</location>
    </subcellularLocation>
</comment>
<gene>
    <name evidence="6 8" type="primary">ruvA</name>
    <name evidence="8" type="ORF">IAB31_10725</name>
</gene>
<comment type="similarity">
    <text evidence="6">Belongs to the RuvA family.</text>
</comment>
<dbReference type="Gene3D" id="1.10.8.10">
    <property type="entry name" value="DNA helicase RuvA subunit, C-terminal domain"/>
    <property type="match status" value="1"/>
</dbReference>
<evidence type="ECO:0000256" key="4">
    <source>
        <dbReference type="ARBA" id="ARBA00023172"/>
    </source>
</evidence>
<dbReference type="InterPro" id="IPR010994">
    <property type="entry name" value="RuvA_2-like"/>
</dbReference>
<evidence type="ECO:0000259" key="7">
    <source>
        <dbReference type="SMART" id="SM00278"/>
    </source>
</evidence>
<dbReference type="SMART" id="SM00278">
    <property type="entry name" value="HhH1"/>
    <property type="match status" value="2"/>
</dbReference>
<comment type="caution">
    <text evidence="6">Lacks conserved residue(s) required for the propagation of feature annotation.</text>
</comment>
<feature type="region of interest" description="Domain III" evidence="6">
    <location>
        <begin position="154"/>
        <end position="203"/>
    </location>
</feature>
<dbReference type="GO" id="GO:0048476">
    <property type="term" value="C:Holliday junction resolvase complex"/>
    <property type="evidence" value="ECO:0007669"/>
    <property type="project" value="UniProtKB-UniRule"/>
</dbReference>
<dbReference type="InterPro" id="IPR000085">
    <property type="entry name" value="RuvA"/>
</dbReference>
<evidence type="ECO:0000313" key="9">
    <source>
        <dbReference type="Proteomes" id="UP000886757"/>
    </source>
</evidence>
<dbReference type="Pfam" id="PF14520">
    <property type="entry name" value="HHH_5"/>
    <property type="match status" value="1"/>
</dbReference>
<dbReference type="EMBL" id="DVGK01000119">
    <property type="protein sequence ID" value="HIR14380.1"/>
    <property type="molecule type" value="Genomic_DNA"/>
</dbReference>
<dbReference type="CDD" id="cd14332">
    <property type="entry name" value="UBA_RuvA_C"/>
    <property type="match status" value="1"/>
</dbReference>
<proteinExistence type="inferred from homology"/>
<evidence type="ECO:0000256" key="2">
    <source>
        <dbReference type="ARBA" id="ARBA00022763"/>
    </source>
</evidence>
<comment type="subunit">
    <text evidence="6">Homotetramer. Forms an RuvA(8)-RuvB(12)-Holliday junction (HJ) complex. HJ DNA is sandwiched between 2 RuvA tetramers; dsDNA enters through RuvA and exits via RuvB. An RuvB hexamer assembles on each DNA strand where it exits the tetramer. Each RuvB hexamer is contacted by two RuvA subunits (via domain III) on 2 adjacent RuvB subunits; this complex drives branch migration. In the full resolvosome a probable DNA-RuvA(4)-RuvB(12)-RuvC(2) complex forms which resolves the HJ.</text>
</comment>
<evidence type="ECO:0000256" key="1">
    <source>
        <dbReference type="ARBA" id="ARBA00022490"/>
    </source>
</evidence>
<reference evidence="8" key="1">
    <citation type="submission" date="2020-10" db="EMBL/GenBank/DDBJ databases">
        <authorList>
            <person name="Gilroy R."/>
        </authorList>
    </citation>
    <scope>NUCLEOTIDE SEQUENCE</scope>
    <source>
        <strain evidence="8">ChiSjej4B22-8148</strain>
    </source>
</reference>
<keyword evidence="5 6" id="KW-0234">DNA repair</keyword>
<feature type="domain" description="Helix-hairpin-helix DNA-binding motif class 1" evidence="7">
    <location>
        <begin position="108"/>
        <end position="127"/>
    </location>
</feature>
<dbReference type="AlphaFoldDB" id="A0A9D1ADJ3"/>
<name>A0A9D1ADJ3_9FIRM</name>
<dbReference type="GO" id="GO:0006281">
    <property type="term" value="P:DNA repair"/>
    <property type="evidence" value="ECO:0007669"/>
    <property type="project" value="UniProtKB-UniRule"/>
</dbReference>
<evidence type="ECO:0000313" key="8">
    <source>
        <dbReference type="EMBL" id="HIR14380.1"/>
    </source>
</evidence>
<dbReference type="GO" id="GO:0009379">
    <property type="term" value="C:Holliday junction helicase complex"/>
    <property type="evidence" value="ECO:0007669"/>
    <property type="project" value="InterPro"/>
</dbReference>
<dbReference type="SUPFAM" id="SSF50249">
    <property type="entry name" value="Nucleic acid-binding proteins"/>
    <property type="match status" value="1"/>
</dbReference>
<dbReference type="Pfam" id="PF07499">
    <property type="entry name" value="RuvA_C"/>
    <property type="match status" value="1"/>
</dbReference>
<comment type="caution">
    <text evidence="8">The sequence shown here is derived from an EMBL/GenBank/DDBJ whole genome shotgun (WGS) entry which is preliminary data.</text>
</comment>
<dbReference type="SUPFAM" id="SSF47781">
    <property type="entry name" value="RuvA domain 2-like"/>
    <property type="match status" value="1"/>
</dbReference>
<dbReference type="HAMAP" id="MF_00031">
    <property type="entry name" value="DNA_HJ_migration_RuvA"/>
    <property type="match status" value="1"/>
</dbReference>
<evidence type="ECO:0000256" key="5">
    <source>
        <dbReference type="ARBA" id="ARBA00023204"/>
    </source>
</evidence>
<dbReference type="Pfam" id="PF01330">
    <property type="entry name" value="RuvA_N"/>
    <property type="match status" value="1"/>
</dbReference>
<keyword evidence="3 6" id="KW-0238">DNA-binding</keyword>
<evidence type="ECO:0000256" key="3">
    <source>
        <dbReference type="ARBA" id="ARBA00023125"/>
    </source>
</evidence>
<dbReference type="Gene3D" id="1.10.150.20">
    <property type="entry name" value="5' to 3' exonuclease, C-terminal subdomain"/>
    <property type="match status" value="1"/>
</dbReference>
<feature type="region of interest" description="Domain I" evidence="6">
    <location>
        <begin position="1"/>
        <end position="64"/>
    </location>
</feature>
<comment type="domain">
    <text evidence="6">Has three domains with a flexible linker between the domains II and III and assumes an 'L' shape. Domain III is highly mobile and contacts RuvB.</text>
</comment>
<dbReference type="GO" id="GO:0006310">
    <property type="term" value="P:DNA recombination"/>
    <property type="evidence" value="ECO:0007669"/>
    <property type="project" value="UniProtKB-UniRule"/>
</dbReference>
<dbReference type="GO" id="GO:0009378">
    <property type="term" value="F:four-way junction helicase activity"/>
    <property type="evidence" value="ECO:0007669"/>
    <property type="project" value="InterPro"/>
</dbReference>
<keyword evidence="2 6" id="KW-0227">DNA damage</keyword>
<dbReference type="InterPro" id="IPR012340">
    <property type="entry name" value="NA-bd_OB-fold"/>
</dbReference>
<comment type="function">
    <text evidence="6">The RuvA-RuvB-RuvC complex processes Holliday junction (HJ) DNA during genetic recombination and DNA repair, while the RuvA-RuvB complex plays an important role in the rescue of blocked DNA replication forks via replication fork reversal (RFR). RuvA specifically binds to HJ cruciform DNA, conferring on it an open structure. The RuvB hexamer acts as an ATP-dependent pump, pulling dsDNA into and through the RuvAB complex. HJ branch migration allows RuvC to scan DNA until it finds its consensus sequence, where it cleaves and resolves the cruciform DNA.</text>
</comment>
<keyword evidence="4 6" id="KW-0233">DNA recombination</keyword>
<dbReference type="InterPro" id="IPR036267">
    <property type="entry name" value="RuvA_C_sf"/>
</dbReference>
<dbReference type="Proteomes" id="UP000886757">
    <property type="component" value="Unassembled WGS sequence"/>
</dbReference>
<keyword evidence="1 6" id="KW-0963">Cytoplasm</keyword>
<dbReference type="NCBIfam" id="TIGR00084">
    <property type="entry name" value="ruvA"/>
    <property type="match status" value="1"/>
</dbReference>
<feature type="domain" description="Helix-hairpin-helix DNA-binding motif class 1" evidence="7">
    <location>
        <begin position="73"/>
        <end position="92"/>
    </location>
</feature>
<dbReference type="Gene3D" id="2.40.50.140">
    <property type="entry name" value="Nucleic acid-binding proteins"/>
    <property type="match status" value="1"/>
</dbReference>
<protein>
    <recommendedName>
        <fullName evidence="6">Holliday junction branch migration complex subunit RuvA</fullName>
    </recommendedName>
</protein>
<organism evidence="8 9">
    <name type="scientific">Candidatus Choladousia intestinavium</name>
    <dbReference type="NCBI Taxonomy" id="2840727"/>
    <lineage>
        <taxon>Bacteria</taxon>
        <taxon>Bacillati</taxon>
        <taxon>Bacillota</taxon>
        <taxon>Clostridia</taxon>
        <taxon>Lachnospirales</taxon>
        <taxon>Lachnospiraceae</taxon>
        <taxon>Lachnospiraceae incertae sedis</taxon>
        <taxon>Candidatus Choladousia</taxon>
    </lineage>
</organism>
<dbReference type="GO" id="GO:0005524">
    <property type="term" value="F:ATP binding"/>
    <property type="evidence" value="ECO:0007669"/>
    <property type="project" value="InterPro"/>
</dbReference>
<dbReference type="GO" id="GO:0005737">
    <property type="term" value="C:cytoplasm"/>
    <property type="evidence" value="ECO:0007669"/>
    <property type="project" value="UniProtKB-SubCell"/>
</dbReference>